<protein>
    <submittedName>
        <fullName evidence="1">Uncharacterized protein</fullName>
    </submittedName>
</protein>
<dbReference type="EMBL" id="BARU01033817">
    <property type="protein sequence ID" value="GAH71756.1"/>
    <property type="molecule type" value="Genomic_DNA"/>
</dbReference>
<name>X1HNN8_9ZZZZ</name>
<evidence type="ECO:0000313" key="1">
    <source>
        <dbReference type="EMBL" id="GAH71756.1"/>
    </source>
</evidence>
<reference evidence="1" key="1">
    <citation type="journal article" date="2014" name="Front. Microbiol.">
        <title>High frequency of phylogenetically diverse reductive dehalogenase-homologous genes in deep subseafloor sedimentary metagenomes.</title>
        <authorList>
            <person name="Kawai M."/>
            <person name="Futagami T."/>
            <person name="Toyoda A."/>
            <person name="Takaki Y."/>
            <person name="Nishi S."/>
            <person name="Hori S."/>
            <person name="Arai W."/>
            <person name="Tsubouchi T."/>
            <person name="Morono Y."/>
            <person name="Uchiyama I."/>
            <person name="Ito T."/>
            <person name="Fujiyama A."/>
            <person name="Inagaki F."/>
            <person name="Takami H."/>
        </authorList>
    </citation>
    <scope>NUCLEOTIDE SEQUENCE</scope>
    <source>
        <strain evidence="1">Expedition CK06-06</strain>
    </source>
</reference>
<sequence length="161" mass="17763">MDVRNWSMDQILMLPDHCFGRRWPVGVYADGVVANKYYDISEAGLGDRCVVWQAIFYTTGADTTGLRISLSLGDQMPADDAEFDALEPLFSDLGRLFEGRRFIDQGGGGQVISIPMRVPIQAQGRRLVGRFQIVWGSVMPPSAVIVVSSIPREVPDCLLSV</sequence>
<comment type="caution">
    <text evidence="1">The sequence shown here is derived from an EMBL/GenBank/DDBJ whole genome shotgun (WGS) entry which is preliminary data.</text>
</comment>
<organism evidence="1">
    <name type="scientific">marine sediment metagenome</name>
    <dbReference type="NCBI Taxonomy" id="412755"/>
    <lineage>
        <taxon>unclassified sequences</taxon>
        <taxon>metagenomes</taxon>
        <taxon>ecological metagenomes</taxon>
    </lineage>
</organism>
<dbReference type="AlphaFoldDB" id="X1HNN8"/>
<proteinExistence type="predicted"/>
<gene>
    <name evidence="1" type="ORF">S03H2_53148</name>
</gene>
<accession>X1HNN8</accession>